<feature type="domain" description="Solute-binding protein family 5" evidence="5">
    <location>
        <begin position="110"/>
        <end position="506"/>
    </location>
</feature>
<dbReference type="SUPFAM" id="SSF53850">
    <property type="entry name" value="Periplasmic binding protein-like II"/>
    <property type="match status" value="1"/>
</dbReference>
<dbReference type="Gene3D" id="3.40.190.10">
    <property type="entry name" value="Periplasmic binding protein-like II"/>
    <property type="match status" value="1"/>
</dbReference>
<comment type="similarity">
    <text evidence="1">Belongs to the bacterial solute-binding protein 5 family.</text>
</comment>
<reference evidence="6" key="1">
    <citation type="submission" date="2017-05" db="EMBL/GenBank/DDBJ databases">
        <authorList>
            <consortium name="The Broad Institute Genomics Platform"/>
            <consortium name="The Broad Institute Genomic Center for Infectious Diseases"/>
            <person name="Earl A."/>
            <person name="Manson A."/>
            <person name="Schwartman J."/>
            <person name="Gilmore M."/>
            <person name="Abouelleil A."/>
            <person name="Cao P."/>
            <person name="Chapman S."/>
            <person name="Cusick C."/>
            <person name="Shea T."/>
            <person name="Young S."/>
            <person name="Neafsey D."/>
            <person name="Nusbaum C."/>
            <person name="Birren B."/>
        </authorList>
    </citation>
    <scope>NUCLEOTIDE SEQUENCE</scope>
    <source>
        <strain evidence="6">7F3_DIV0205</strain>
    </source>
</reference>
<dbReference type="GO" id="GO:0015833">
    <property type="term" value="P:peptide transport"/>
    <property type="evidence" value="ECO:0007669"/>
    <property type="project" value="TreeGrafter"/>
</dbReference>
<dbReference type="GO" id="GO:1904680">
    <property type="term" value="F:peptide transmembrane transporter activity"/>
    <property type="evidence" value="ECO:0007669"/>
    <property type="project" value="TreeGrafter"/>
</dbReference>
<dbReference type="PROSITE" id="PS51257">
    <property type="entry name" value="PROKAR_LIPOPROTEIN"/>
    <property type="match status" value="1"/>
</dbReference>
<dbReference type="Pfam" id="PF00496">
    <property type="entry name" value="SBP_bac_5"/>
    <property type="match status" value="1"/>
</dbReference>
<feature type="signal peptide" evidence="4">
    <location>
        <begin position="1"/>
        <end position="21"/>
    </location>
</feature>
<dbReference type="RefSeq" id="WP_086315141.1">
    <property type="nucleotide sequence ID" value="NZ_CP147244.1"/>
</dbReference>
<evidence type="ECO:0000313" key="6">
    <source>
        <dbReference type="EMBL" id="WYK01460.1"/>
    </source>
</evidence>
<evidence type="ECO:0000256" key="4">
    <source>
        <dbReference type="SAM" id="SignalP"/>
    </source>
</evidence>
<evidence type="ECO:0000259" key="5">
    <source>
        <dbReference type="Pfam" id="PF00496"/>
    </source>
</evidence>
<dbReference type="InterPro" id="IPR039424">
    <property type="entry name" value="SBP_5"/>
</dbReference>
<feature type="chain" id="PRO_5042858018" evidence="4">
    <location>
        <begin position="22"/>
        <end position="592"/>
    </location>
</feature>
<proteinExistence type="inferred from homology"/>
<keyword evidence="3 4" id="KW-0732">Signal</keyword>
<evidence type="ECO:0000256" key="1">
    <source>
        <dbReference type="ARBA" id="ARBA00005695"/>
    </source>
</evidence>
<reference evidence="6" key="2">
    <citation type="submission" date="2024-03" db="EMBL/GenBank/DDBJ databases">
        <title>The Genome Sequence of Enterococcus sp. DIV0205d.</title>
        <authorList>
            <consortium name="The Broad Institute Genomics Platform"/>
            <consortium name="The Broad Institute Microbial Omics Core"/>
            <consortium name="The Broad Institute Genomic Center for Infectious Diseases"/>
            <person name="Earl A."/>
            <person name="Manson A."/>
            <person name="Gilmore M."/>
            <person name="Schwartman J."/>
            <person name="Shea T."/>
            <person name="Abouelleil A."/>
            <person name="Cao P."/>
            <person name="Chapman S."/>
            <person name="Cusick C."/>
            <person name="Young S."/>
            <person name="Neafsey D."/>
            <person name="Nusbaum C."/>
            <person name="Birren B."/>
        </authorList>
    </citation>
    <scope>NUCLEOTIDE SEQUENCE</scope>
    <source>
        <strain evidence="6">7F3_DIV0205</strain>
    </source>
</reference>
<dbReference type="GO" id="GO:0043190">
    <property type="term" value="C:ATP-binding cassette (ABC) transporter complex"/>
    <property type="evidence" value="ECO:0007669"/>
    <property type="project" value="InterPro"/>
</dbReference>
<keyword evidence="7" id="KW-1185">Reference proteome</keyword>
<organism evidence="6 7">
    <name type="scientific">Candidatus Enterococcus palustris</name>
    <dbReference type="NCBI Taxonomy" id="1834189"/>
    <lineage>
        <taxon>Bacteria</taxon>
        <taxon>Bacillati</taxon>
        <taxon>Bacillota</taxon>
        <taxon>Bacilli</taxon>
        <taxon>Lactobacillales</taxon>
        <taxon>Enterococcaceae</taxon>
        <taxon>Enterococcus</taxon>
    </lineage>
</organism>
<dbReference type="AlphaFoldDB" id="A0AAQ3Y5X2"/>
<dbReference type="InterPro" id="IPR030678">
    <property type="entry name" value="Peptide/Ni-bd"/>
</dbReference>
<dbReference type="EMBL" id="CP147244">
    <property type="protein sequence ID" value="WYK01460.1"/>
    <property type="molecule type" value="Genomic_DNA"/>
</dbReference>
<dbReference type="PANTHER" id="PTHR30290">
    <property type="entry name" value="PERIPLASMIC BINDING COMPONENT OF ABC TRANSPORTER"/>
    <property type="match status" value="1"/>
</dbReference>
<evidence type="ECO:0000256" key="3">
    <source>
        <dbReference type="ARBA" id="ARBA00022729"/>
    </source>
</evidence>
<dbReference type="InterPro" id="IPR000914">
    <property type="entry name" value="SBP_5_dom"/>
</dbReference>
<dbReference type="Gene3D" id="3.10.105.10">
    <property type="entry name" value="Dipeptide-binding Protein, Domain 3"/>
    <property type="match status" value="1"/>
</dbReference>
<gene>
    <name evidence="6" type="ORF">A5821_002597</name>
</gene>
<accession>A0AAQ3Y5X2</accession>
<name>A0AAQ3Y5X2_9ENTE</name>
<dbReference type="Proteomes" id="UP000194948">
    <property type="component" value="Chromosome"/>
</dbReference>
<dbReference type="CDD" id="cd08510">
    <property type="entry name" value="PBP2_Lactococcal_OppA_like"/>
    <property type="match status" value="1"/>
</dbReference>
<dbReference type="PANTHER" id="PTHR30290:SF9">
    <property type="entry name" value="OLIGOPEPTIDE-BINDING PROTEIN APPA"/>
    <property type="match status" value="1"/>
</dbReference>
<dbReference type="PIRSF" id="PIRSF002741">
    <property type="entry name" value="MppA"/>
    <property type="match status" value="1"/>
</dbReference>
<sequence length="592" mass="66880">MKSKKLLGLITLTAVVAVTLAACGGGKKSDSGNKNVETEDISKFTMKVKNDKEAIKGGTLEVAVASDTQFKGLFSKIYYQDAYDYHYMRPSDEGLFSYDEDFVITDDGAAKLDLDVDNKKATITLKENIKWSDGEPVTADDLIYPYEVIGSKDYTGIRYDDNFTNIVGMEEYHDGKADTISGIKKVDDQTIEVSYKEMNPGMLQLDGGVYTSAMPKHIFKDIPIKDQEKSDAVRKNPVTYGPYYMSKIVTGESVEYLPNEHYYKGKPKLDKIVFTNVPTASIVEAVKAKKYDMVYAMPTDNFPTYKDSEDYQMLGREELAYTYVGFKLGTFDKEKGEVIMNPDAKMADVKLRQAMGYAMDNDAIGQKFYNGLRTGATTLIPPIFKTLHNTDVKGYQYDLDKAKKILDDAGYKDTDGDGLRENPKGEKLTINFASMAGGETAQPLADYYLQQWKEIGLDVKLATGRLIDFQAFYDKIKNDDPEIDVFQAAWGVNSAPSPAGLYSRNAAFNYSRFASEENDKLLKAIDSKASFDDKKRKEAYDAWQEYMFEQAPVIPTLYRNEIMPVNDRVKSFTWNYEETRDFYDIELTAEKR</sequence>
<evidence type="ECO:0000313" key="7">
    <source>
        <dbReference type="Proteomes" id="UP000194948"/>
    </source>
</evidence>
<dbReference type="GO" id="GO:0042597">
    <property type="term" value="C:periplasmic space"/>
    <property type="evidence" value="ECO:0007669"/>
    <property type="project" value="UniProtKB-ARBA"/>
</dbReference>
<evidence type="ECO:0000256" key="2">
    <source>
        <dbReference type="ARBA" id="ARBA00022448"/>
    </source>
</evidence>
<protein>
    <submittedName>
        <fullName evidence="6">Peptide/nickel transport system substrate-binding protein</fullName>
    </submittedName>
</protein>
<keyword evidence="2" id="KW-0813">Transport</keyword>